<dbReference type="PANTHER" id="PTHR43245:SF51">
    <property type="entry name" value="SHORT CHAIN DEHYDROGENASE_REDUCTASE FAMILY 42E, MEMBER 2"/>
    <property type="match status" value="1"/>
</dbReference>
<reference evidence="5" key="1">
    <citation type="submission" date="2021-01" db="EMBL/GenBank/DDBJ databases">
        <authorList>
            <person name="Corre E."/>
            <person name="Pelletier E."/>
            <person name="Niang G."/>
            <person name="Scheremetjew M."/>
            <person name="Finn R."/>
            <person name="Kale V."/>
            <person name="Holt S."/>
            <person name="Cochrane G."/>
            <person name="Meng A."/>
            <person name="Brown T."/>
            <person name="Cohen L."/>
        </authorList>
    </citation>
    <scope>NUCLEOTIDE SEQUENCE</scope>
    <source>
        <strain evidence="5">CCMP441</strain>
    </source>
</reference>
<feature type="transmembrane region" description="Helical" evidence="3">
    <location>
        <begin position="271"/>
        <end position="294"/>
    </location>
</feature>
<dbReference type="InterPro" id="IPR036291">
    <property type="entry name" value="NAD(P)-bd_dom_sf"/>
</dbReference>
<keyword evidence="3" id="KW-1133">Transmembrane helix</keyword>
<evidence type="ECO:0000259" key="4">
    <source>
        <dbReference type="Pfam" id="PF01073"/>
    </source>
</evidence>
<evidence type="ECO:0000313" key="5">
    <source>
        <dbReference type="EMBL" id="CAD8744306.1"/>
    </source>
</evidence>
<sequence>MSVPARCMVTGGSGLVGQRLSEMLLERGAQRVVSFDKAPKPHLSSNDPRIQWMQGDIANLDDCMKACEGIDCVFHVAAIVGPFHPLPLYRKVNYEGTLNLIEACRRHKVKKFVNSGTPSTRMHGGDLAGVSEDQMSMPKAGKFLAAYAETKAMAELALNEACCDSFMVVTVAPHQVYGPRDALFLPNLLNAARTNKLRVFGGGGNIIDVTYVDNYCHGLIIAEKQLFPGSKCLGKFYVVTDGEPQSFWATLDNAAQHMGYKSLYSRAAVPAWLLFGIGYVIELVASALSAVGLAQRHKVLNALKINTFTVRMLVIHRYFDISAARKDLGYKPLFTFEQGWGKTMEWFKKEWAPSHRTTEEIRTLGWS</sequence>
<dbReference type="Pfam" id="PF01073">
    <property type="entry name" value="3Beta_HSD"/>
    <property type="match status" value="1"/>
</dbReference>
<evidence type="ECO:0000256" key="1">
    <source>
        <dbReference type="ARBA" id="ARBA00009219"/>
    </source>
</evidence>
<dbReference type="EMBL" id="HBFK01017504">
    <property type="protein sequence ID" value="CAD8744306.1"/>
    <property type="molecule type" value="Transcribed_RNA"/>
</dbReference>
<dbReference type="InterPro" id="IPR002225">
    <property type="entry name" value="3Beta_OHSteriod_DH/Estase"/>
</dbReference>
<evidence type="ECO:0000256" key="3">
    <source>
        <dbReference type="RuleBase" id="RU004475"/>
    </source>
</evidence>
<name>A0A6U2GL93_HEMAN</name>
<comment type="similarity">
    <text evidence="1 3">Belongs to the 3-beta-HSD family.</text>
</comment>
<proteinExistence type="inferred from homology"/>
<keyword evidence="3" id="KW-0472">Membrane</keyword>
<evidence type="ECO:0000256" key="2">
    <source>
        <dbReference type="ARBA" id="ARBA00023002"/>
    </source>
</evidence>
<keyword evidence="3" id="KW-0812">Transmembrane</keyword>
<dbReference type="Gene3D" id="3.40.50.720">
    <property type="entry name" value="NAD(P)-binding Rossmann-like Domain"/>
    <property type="match status" value="1"/>
</dbReference>
<dbReference type="GO" id="GO:0016616">
    <property type="term" value="F:oxidoreductase activity, acting on the CH-OH group of donors, NAD or NADP as acceptor"/>
    <property type="evidence" value="ECO:0007669"/>
    <property type="project" value="InterPro"/>
</dbReference>
<organism evidence="5">
    <name type="scientific">Hemiselmis andersenii</name>
    <name type="common">Cryptophyte alga</name>
    <dbReference type="NCBI Taxonomy" id="464988"/>
    <lineage>
        <taxon>Eukaryota</taxon>
        <taxon>Cryptophyceae</taxon>
        <taxon>Cryptomonadales</taxon>
        <taxon>Hemiselmidaceae</taxon>
        <taxon>Hemiselmis</taxon>
    </lineage>
</organism>
<dbReference type="InterPro" id="IPR050177">
    <property type="entry name" value="Lipid_A_modif_metabolic_enz"/>
</dbReference>
<accession>A0A6U2GL93</accession>
<gene>
    <name evidence="5" type="ORF">HAND1043_LOCUS10801</name>
</gene>
<dbReference type="PANTHER" id="PTHR43245">
    <property type="entry name" value="BIFUNCTIONAL POLYMYXIN RESISTANCE PROTEIN ARNA"/>
    <property type="match status" value="1"/>
</dbReference>
<dbReference type="SUPFAM" id="SSF51735">
    <property type="entry name" value="NAD(P)-binding Rossmann-fold domains"/>
    <property type="match status" value="1"/>
</dbReference>
<keyword evidence="2 3" id="KW-0560">Oxidoreductase</keyword>
<protein>
    <recommendedName>
        <fullName evidence="4">3-beta hydroxysteroid dehydrogenase/isomerase domain-containing protein</fullName>
    </recommendedName>
</protein>
<dbReference type="GO" id="GO:0006694">
    <property type="term" value="P:steroid biosynthetic process"/>
    <property type="evidence" value="ECO:0007669"/>
    <property type="project" value="InterPro"/>
</dbReference>
<feature type="domain" description="3-beta hydroxysteroid dehydrogenase/isomerase" evidence="4">
    <location>
        <begin position="8"/>
        <end position="261"/>
    </location>
</feature>
<dbReference type="AlphaFoldDB" id="A0A6U2GL93"/>